<evidence type="ECO:0000313" key="1">
    <source>
        <dbReference type="EMBL" id="KAF2396048.1"/>
    </source>
</evidence>
<gene>
    <name evidence="1" type="ORF">EJ06DRAFT_585573</name>
</gene>
<reference evidence="1" key="1">
    <citation type="journal article" date="2020" name="Stud. Mycol.">
        <title>101 Dothideomycetes genomes: a test case for predicting lifestyles and emergence of pathogens.</title>
        <authorList>
            <person name="Haridas S."/>
            <person name="Albert R."/>
            <person name="Binder M."/>
            <person name="Bloem J."/>
            <person name="Labutti K."/>
            <person name="Salamov A."/>
            <person name="Andreopoulos B."/>
            <person name="Baker S."/>
            <person name="Barry K."/>
            <person name="Bills G."/>
            <person name="Bluhm B."/>
            <person name="Cannon C."/>
            <person name="Castanera R."/>
            <person name="Culley D."/>
            <person name="Daum C."/>
            <person name="Ezra D."/>
            <person name="Gonzalez J."/>
            <person name="Henrissat B."/>
            <person name="Kuo A."/>
            <person name="Liang C."/>
            <person name="Lipzen A."/>
            <person name="Lutzoni F."/>
            <person name="Magnuson J."/>
            <person name="Mondo S."/>
            <person name="Nolan M."/>
            <person name="Ohm R."/>
            <person name="Pangilinan J."/>
            <person name="Park H.-J."/>
            <person name="Ramirez L."/>
            <person name="Alfaro M."/>
            <person name="Sun H."/>
            <person name="Tritt A."/>
            <person name="Yoshinaga Y."/>
            <person name="Zwiers L.-H."/>
            <person name="Turgeon B."/>
            <person name="Goodwin S."/>
            <person name="Spatafora J."/>
            <person name="Crous P."/>
            <person name="Grigoriev I."/>
        </authorList>
    </citation>
    <scope>NUCLEOTIDE SEQUENCE</scope>
    <source>
        <strain evidence="1">CBS 262.69</strain>
    </source>
</reference>
<keyword evidence="2" id="KW-1185">Reference proteome</keyword>
<evidence type="ECO:0000313" key="2">
    <source>
        <dbReference type="Proteomes" id="UP000799640"/>
    </source>
</evidence>
<sequence length="272" mass="28967">MSTSTCPPPSSSGVLSQSFPESDTLSDSFYSCAFPAASIPLAQPCCGETPHLFAADPCYAYCDLPADMNAAFDAATSKTGTRAFDYMKQCLNSTGEPVGALWCHAQPHIVRPTATTTTQRATSTFDAAAYCATLDMRPLLSRVDPAPGCAVRPQERYADNLLACCQPGYGRWGSGRCYEWCPAPRGTGYHGMGNLSYEAAMGSFRACMLEKGNGSLDVFEGVWCRFNGSEVDLRTSFAGMEYLTGSAGRVGVEGVGWGLVVLAAWAVGWLGR</sequence>
<dbReference type="Proteomes" id="UP000799640">
    <property type="component" value="Unassembled WGS sequence"/>
</dbReference>
<dbReference type="EMBL" id="ML996709">
    <property type="protein sequence ID" value="KAF2396048.1"/>
    <property type="molecule type" value="Genomic_DNA"/>
</dbReference>
<dbReference type="OrthoDB" id="3935540at2759"/>
<dbReference type="AlphaFoldDB" id="A0A6G1HJ12"/>
<name>A0A6G1HJ12_9PEZI</name>
<proteinExistence type="predicted"/>
<organism evidence="1 2">
    <name type="scientific">Trichodelitschia bisporula</name>
    <dbReference type="NCBI Taxonomy" id="703511"/>
    <lineage>
        <taxon>Eukaryota</taxon>
        <taxon>Fungi</taxon>
        <taxon>Dikarya</taxon>
        <taxon>Ascomycota</taxon>
        <taxon>Pezizomycotina</taxon>
        <taxon>Dothideomycetes</taxon>
        <taxon>Dothideomycetes incertae sedis</taxon>
        <taxon>Phaeotrichales</taxon>
        <taxon>Phaeotrichaceae</taxon>
        <taxon>Trichodelitschia</taxon>
    </lineage>
</organism>
<protein>
    <submittedName>
        <fullName evidence="1">Uncharacterized protein</fullName>
    </submittedName>
</protein>
<accession>A0A6G1HJ12</accession>